<dbReference type="PANTHER" id="PTHR24329">
    <property type="entry name" value="HOMEOBOX PROTEIN ARISTALESS"/>
    <property type="match status" value="1"/>
</dbReference>
<dbReference type="PANTHER" id="PTHR24329:SF543">
    <property type="entry name" value="FI01017P-RELATED"/>
    <property type="match status" value="1"/>
</dbReference>
<dbReference type="InterPro" id="IPR009057">
    <property type="entry name" value="Homeodomain-like_sf"/>
</dbReference>
<dbReference type="InterPro" id="IPR050649">
    <property type="entry name" value="Paired_Homeobox_TFs"/>
</dbReference>
<dbReference type="PROSITE" id="PS00027">
    <property type="entry name" value="HOMEOBOX_1"/>
    <property type="match status" value="1"/>
</dbReference>
<protein>
    <recommendedName>
        <fullName evidence="7">Homeobox protein unc-4</fullName>
    </recommendedName>
</protein>
<evidence type="ECO:0000259" key="11">
    <source>
        <dbReference type="PROSITE" id="PS50071"/>
    </source>
</evidence>
<feature type="region of interest" description="Disordered" evidence="10">
    <location>
        <begin position="214"/>
        <end position="267"/>
    </location>
</feature>
<dbReference type="InterPro" id="IPR001356">
    <property type="entry name" value="HD"/>
</dbReference>
<dbReference type="Pfam" id="PF00046">
    <property type="entry name" value="Homeodomain"/>
    <property type="match status" value="1"/>
</dbReference>
<evidence type="ECO:0000256" key="8">
    <source>
        <dbReference type="PROSITE-ProRule" id="PRU00108"/>
    </source>
</evidence>
<comment type="subcellular location">
    <subcellularLocation>
        <location evidence="1 8 9">Nucleus</location>
    </subcellularLocation>
</comment>
<organism evidence="12 13">
    <name type="scientific">Ditylenchus dipsaci</name>
    <dbReference type="NCBI Taxonomy" id="166011"/>
    <lineage>
        <taxon>Eukaryota</taxon>
        <taxon>Metazoa</taxon>
        <taxon>Ecdysozoa</taxon>
        <taxon>Nematoda</taxon>
        <taxon>Chromadorea</taxon>
        <taxon>Rhabditida</taxon>
        <taxon>Tylenchina</taxon>
        <taxon>Tylenchomorpha</taxon>
        <taxon>Sphaerularioidea</taxon>
        <taxon>Anguinidae</taxon>
        <taxon>Anguininae</taxon>
        <taxon>Ditylenchus</taxon>
    </lineage>
</organism>
<name>A0A915CT28_9BILA</name>
<evidence type="ECO:0000256" key="9">
    <source>
        <dbReference type="RuleBase" id="RU000682"/>
    </source>
</evidence>
<keyword evidence="5 8" id="KW-0539">Nucleus</keyword>
<dbReference type="PROSITE" id="PS50071">
    <property type="entry name" value="HOMEOBOX_2"/>
    <property type="match status" value="1"/>
</dbReference>
<keyword evidence="3 8" id="KW-0238">DNA-binding</keyword>
<dbReference type="SUPFAM" id="SSF46689">
    <property type="entry name" value="Homeodomain-like"/>
    <property type="match status" value="1"/>
</dbReference>
<evidence type="ECO:0000256" key="4">
    <source>
        <dbReference type="ARBA" id="ARBA00023155"/>
    </source>
</evidence>
<feature type="compositionally biased region" description="Polar residues" evidence="10">
    <location>
        <begin position="235"/>
        <end position="267"/>
    </location>
</feature>
<dbReference type="GO" id="GO:0000977">
    <property type="term" value="F:RNA polymerase II transcription regulatory region sequence-specific DNA binding"/>
    <property type="evidence" value="ECO:0007669"/>
    <property type="project" value="TreeGrafter"/>
</dbReference>
<feature type="domain" description="Homeobox" evidence="11">
    <location>
        <begin position="154"/>
        <end position="214"/>
    </location>
</feature>
<dbReference type="GO" id="GO:0000981">
    <property type="term" value="F:DNA-binding transcription factor activity, RNA polymerase II-specific"/>
    <property type="evidence" value="ECO:0007669"/>
    <property type="project" value="InterPro"/>
</dbReference>
<dbReference type="Proteomes" id="UP000887574">
    <property type="component" value="Unplaced"/>
</dbReference>
<evidence type="ECO:0000313" key="12">
    <source>
        <dbReference type="Proteomes" id="UP000887574"/>
    </source>
</evidence>
<evidence type="ECO:0000313" key="13">
    <source>
        <dbReference type="WBParaSite" id="jg1234"/>
    </source>
</evidence>
<dbReference type="CDD" id="cd00086">
    <property type="entry name" value="homeodomain"/>
    <property type="match status" value="1"/>
</dbReference>
<dbReference type="AlphaFoldDB" id="A0A915CT28"/>
<proteinExistence type="inferred from homology"/>
<feature type="region of interest" description="Disordered" evidence="10">
    <location>
        <begin position="116"/>
        <end position="145"/>
    </location>
</feature>
<evidence type="ECO:0000256" key="1">
    <source>
        <dbReference type="ARBA" id="ARBA00004123"/>
    </source>
</evidence>
<evidence type="ECO:0000256" key="7">
    <source>
        <dbReference type="ARBA" id="ARBA00069290"/>
    </source>
</evidence>
<feature type="DNA-binding region" description="Homeobox" evidence="8">
    <location>
        <begin position="156"/>
        <end position="215"/>
    </location>
</feature>
<keyword evidence="12" id="KW-1185">Reference proteome</keyword>
<comment type="similarity">
    <text evidence="6">Belongs to the paired homeobox family. Unc-4 subfamily.</text>
</comment>
<evidence type="ECO:0000256" key="10">
    <source>
        <dbReference type="SAM" id="MobiDB-lite"/>
    </source>
</evidence>
<dbReference type="GO" id="GO:0005634">
    <property type="term" value="C:nucleus"/>
    <property type="evidence" value="ECO:0007669"/>
    <property type="project" value="UniProtKB-SubCell"/>
</dbReference>
<accession>A0A915CT28</accession>
<dbReference type="Gene3D" id="1.10.10.60">
    <property type="entry name" value="Homeodomain-like"/>
    <property type="match status" value="1"/>
</dbReference>
<keyword evidence="4 8" id="KW-0371">Homeobox</keyword>
<feature type="compositionally biased region" description="Basic and acidic residues" evidence="10">
    <location>
        <begin position="136"/>
        <end position="145"/>
    </location>
</feature>
<dbReference type="FunFam" id="1.10.10.60:FF:000057">
    <property type="entry name" value="Short stature homeobox 2"/>
    <property type="match status" value="1"/>
</dbReference>
<evidence type="ECO:0000256" key="2">
    <source>
        <dbReference type="ARBA" id="ARBA00022473"/>
    </source>
</evidence>
<reference evidence="13" key="1">
    <citation type="submission" date="2022-11" db="UniProtKB">
        <authorList>
            <consortium name="WormBaseParasite"/>
        </authorList>
    </citation>
    <scope>IDENTIFICATION</scope>
</reference>
<sequence length="324" mass="36741">MEGDHGDIDASPNLLVESNSLPTPSTAALLLMEFWKEQFHKQILQLNQVTNANSDENNCEDVQEAKALPFERHHLPVSVIPFNPASLMLESLLLQASNSTTRDSIDIEQNSLNLADNEEEENRQSNSTSSCAPSPDHLDQSEEPPKKAFCQCGLQRRRTRTNFSSWQLEELENAFDSSHYPDVFMREALAMRLELLESRVQVWFQNRRAKWRKASSRRSPMFTPTMAKPSPSSPNPQTTNCADSDQPSLTNHTSTESPPYMNPSNPEIITVHKPGVFSIENLLAATKVPRGRRPNANTRECKRAKVLLHFCYLVSNYSTSWNHY</sequence>
<evidence type="ECO:0000256" key="3">
    <source>
        <dbReference type="ARBA" id="ARBA00023125"/>
    </source>
</evidence>
<evidence type="ECO:0000256" key="5">
    <source>
        <dbReference type="ARBA" id="ARBA00023242"/>
    </source>
</evidence>
<dbReference type="InterPro" id="IPR017970">
    <property type="entry name" value="Homeobox_CS"/>
</dbReference>
<dbReference type="SMART" id="SM00389">
    <property type="entry name" value="HOX"/>
    <property type="match status" value="1"/>
</dbReference>
<evidence type="ECO:0000256" key="6">
    <source>
        <dbReference type="ARBA" id="ARBA00038351"/>
    </source>
</evidence>
<dbReference type="WBParaSite" id="jg1234">
    <property type="protein sequence ID" value="jg1234"/>
    <property type="gene ID" value="jg1234"/>
</dbReference>
<keyword evidence="2" id="KW-0217">Developmental protein</keyword>